<dbReference type="InterPro" id="IPR033121">
    <property type="entry name" value="PEPTIDASE_A1"/>
</dbReference>
<dbReference type="PANTHER" id="PTHR47966:SF57">
    <property type="entry name" value="PEPTIDASE A1 DOMAIN-CONTAINING PROTEIN"/>
    <property type="match status" value="1"/>
</dbReference>
<dbReference type="InterPro" id="IPR001461">
    <property type="entry name" value="Aspartic_peptidase_A1"/>
</dbReference>
<name>A0A9Q5I4S5_SANBA</name>
<evidence type="ECO:0000256" key="1">
    <source>
        <dbReference type="ARBA" id="ARBA00007447"/>
    </source>
</evidence>
<dbReference type="PRINTS" id="PR00792">
    <property type="entry name" value="PEPSIN"/>
</dbReference>
<sequence length="464" mass="48242">MIPRPARLVAASLASLALLGSSRVHAISVQFTRVSSSSSSSSTPETFNISDAQKDQDGSDVFDYTNSNNVSGSDIYVASLSVAGQEFVVQLDTGSSDLWIDTSGVDLSGLTATGLETGLTYGDDTVAQGPVYVGEITFGDFTVDSAFISAPGTNATTNNDKGLLGVGPPQLSSIFQTLSGTPYESFGMTLLGNVFASNSSVPQYTTFTLSRSFATGKTDGGVFTVGEVPSNLSTVLNAPKLNVVSDDRWIVLLDGIVVNGRNVSGGSSFEVSGQTTGQTLANLDTGTSLAQIPQDYAEVMYGSVPGAQFVRSSGIYILPCSTNLNVSFVFSGVEYPVHPIDTVAATRDDSGNVVCYSGFAIGEDNSEDWLLGDSFLRNVFALYDYGSFFNESSTPYIQLLSTTDADEAYAEFDSLSAQRNQTLSSDTSSGSSGSSSSAALPAVRSRLGPAAIAVAAVVAGLCLL</sequence>
<organism evidence="4 5">
    <name type="scientific">Sanghuangporus baumii</name>
    <name type="common">Phellinus baumii</name>
    <dbReference type="NCBI Taxonomy" id="108892"/>
    <lineage>
        <taxon>Eukaryota</taxon>
        <taxon>Fungi</taxon>
        <taxon>Dikarya</taxon>
        <taxon>Basidiomycota</taxon>
        <taxon>Agaricomycotina</taxon>
        <taxon>Agaricomycetes</taxon>
        <taxon>Hymenochaetales</taxon>
        <taxon>Hymenochaetaceae</taxon>
        <taxon>Sanghuangporus</taxon>
    </lineage>
</organism>
<evidence type="ECO:0000313" key="4">
    <source>
        <dbReference type="EMBL" id="OCB91763.1"/>
    </source>
</evidence>
<gene>
    <name evidence="4" type="ORF">A7U60_g963</name>
</gene>
<dbReference type="GO" id="GO:0004190">
    <property type="term" value="F:aspartic-type endopeptidase activity"/>
    <property type="evidence" value="ECO:0007669"/>
    <property type="project" value="InterPro"/>
</dbReference>
<keyword evidence="5" id="KW-1185">Reference proteome</keyword>
<protein>
    <submittedName>
        <fullName evidence="4">Acid protease</fullName>
    </submittedName>
</protein>
<reference evidence="4" key="1">
    <citation type="submission" date="2016-06" db="EMBL/GenBank/DDBJ databases">
        <title>Draft Genome sequence of the fungus Inonotus baumii.</title>
        <authorList>
            <person name="Zhu H."/>
            <person name="Lin W."/>
        </authorList>
    </citation>
    <scope>NUCLEOTIDE SEQUENCE</scope>
    <source>
        <strain evidence="4">821</strain>
    </source>
</reference>
<keyword evidence="2" id="KW-0732">Signal</keyword>
<dbReference type="OrthoDB" id="771136at2759"/>
<evidence type="ECO:0000259" key="3">
    <source>
        <dbReference type="PROSITE" id="PS51767"/>
    </source>
</evidence>
<dbReference type="Pfam" id="PF00026">
    <property type="entry name" value="Asp"/>
    <property type="match status" value="1"/>
</dbReference>
<evidence type="ECO:0000313" key="5">
    <source>
        <dbReference type="Proteomes" id="UP000757232"/>
    </source>
</evidence>
<proteinExistence type="inferred from homology"/>
<dbReference type="GO" id="GO:0006508">
    <property type="term" value="P:proteolysis"/>
    <property type="evidence" value="ECO:0007669"/>
    <property type="project" value="UniProtKB-KW"/>
</dbReference>
<dbReference type="AlphaFoldDB" id="A0A9Q5I4S5"/>
<dbReference type="Proteomes" id="UP000757232">
    <property type="component" value="Unassembled WGS sequence"/>
</dbReference>
<comment type="caution">
    <text evidence="4">The sequence shown here is derived from an EMBL/GenBank/DDBJ whole genome shotgun (WGS) entry which is preliminary data.</text>
</comment>
<evidence type="ECO:0000256" key="2">
    <source>
        <dbReference type="SAM" id="SignalP"/>
    </source>
</evidence>
<dbReference type="Gene3D" id="2.40.70.10">
    <property type="entry name" value="Acid Proteases"/>
    <property type="match status" value="2"/>
</dbReference>
<accession>A0A9Q5I4S5</accession>
<keyword evidence="4" id="KW-0378">Hydrolase</keyword>
<dbReference type="PROSITE" id="PS51767">
    <property type="entry name" value="PEPTIDASE_A1"/>
    <property type="match status" value="1"/>
</dbReference>
<dbReference type="PANTHER" id="PTHR47966">
    <property type="entry name" value="BETA-SITE APP-CLEAVING ENZYME, ISOFORM A-RELATED"/>
    <property type="match status" value="1"/>
</dbReference>
<dbReference type="InterPro" id="IPR021109">
    <property type="entry name" value="Peptidase_aspartic_dom_sf"/>
</dbReference>
<feature type="domain" description="Peptidase A1" evidence="3">
    <location>
        <begin position="76"/>
        <end position="393"/>
    </location>
</feature>
<dbReference type="SUPFAM" id="SSF50630">
    <property type="entry name" value="Acid proteases"/>
    <property type="match status" value="1"/>
</dbReference>
<comment type="similarity">
    <text evidence="1">Belongs to the peptidase A1 family.</text>
</comment>
<feature type="signal peptide" evidence="2">
    <location>
        <begin position="1"/>
        <end position="26"/>
    </location>
</feature>
<keyword evidence="4" id="KW-0645">Protease</keyword>
<feature type="chain" id="PRO_5040380277" evidence="2">
    <location>
        <begin position="27"/>
        <end position="464"/>
    </location>
</feature>
<dbReference type="EMBL" id="LNZH02000065">
    <property type="protein sequence ID" value="OCB91763.1"/>
    <property type="molecule type" value="Genomic_DNA"/>
</dbReference>